<evidence type="ECO:0000313" key="2">
    <source>
        <dbReference type="Proteomes" id="UP000256424"/>
    </source>
</evidence>
<dbReference type="Proteomes" id="UP000256424">
    <property type="component" value="Unassembled WGS sequence"/>
</dbReference>
<sequence>MSISITRLFGIQESYDYNIPKLNEQSEIEEIKIIYSSNTESLEFYKRIAYLHRRVWDIFGIIGLRIFAFCLF</sequence>
<reference evidence="1 2" key="1">
    <citation type="submission" date="2018-04" db="EMBL/GenBank/DDBJ databases">
        <title>Novel Campyloabacter and Helicobacter Species and Strains.</title>
        <authorList>
            <person name="Mannion A.J."/>
            <person name="Shen Z."/>
            <person name="Fox J.G."/>
        </authorList>
    </citation>
    <scope>NUCLEOTIDE SEQUENCE [LARGE SCALE GENOMIC DNA]</scope>
    <source>
        <strain evidence="1 2">MIT 97-5075</strain>
    </source>
</reference>
<keyword evidence="2" id="KW-1185">Reference proteome</keyword>
<evidence type="ECO:0000313" key="1">
    <source>
        <dbReference type="EMBL" id="RDU73415.1"/>
    </source>
</evidence>
<comment type="caution">
    <text evidence="1">The sequence shown here is derived from an EMBL/GenBank/DDBJ whole genome shotgun (WGS) entry which is preliminary data.</text>
</comment>
<dbReference type="EMBL" id="NXLW01000002">
    <property type="protein sequence ID" value="RDU73415.1"/>
    <property type="molecule type" value="Genomic_DNA"/>
</dbReference>
<organism evidence="1 2">
    <name type="scientific">Helicobacter aurati</name>
    <dbReference type="NCBI Taxonomy" id="137778"/>
    <lineage>
        <taxon>Bacteria</taxon>
        <taxon>Pseudomonadati</taxon>
        <taxon>Campylobacterota</taxon>
        <taxon>Epsilonproteobacteria</taxon>
        <taxon>Campylobacterales</taxon>
        <taxon>Helicobacteraceae</taxon>
        <taxon>Helicobacter</taxon>
    </lineage>
</organism>
<dbReference type="RefSeq" id="WP_104763029.1">
    <property type="nucleotide sequence ID" value="NZ_FZPM01000012.1"/>
</dbReference>
<accession>A0A3D8J8B2</accession>
<gene>
    <name evidence="1" type="ORF">CQA66_01775</name>
</gene>
<dbReference type="AlphaFoldDB" id="A0A3D8J8B2"/>
<proteinExistence type="predicted"/>
<protein>
    <submittedName>
        <fullName evidence="1">Uncharacterized protein</fullName>
    </submittedName>
</protein>
<name>A0A3D8J8B2_9HELI</name>